<organism evidence="1 2">
    <name type="scientific">Hibiscus sabdariffa</name>
    <name type="common">roselle</name>
    <dbReference type="NCBI Taxonomy" id="183260"/>
    <lineage>
        <taxon>Eukaryota</taxon>
        <taxon>Viridiplantae</taxon>
        <taxon>Streptophyta</taxon>
        <taxon>Embryophyta</taxon>
        <taxon>Tracheophyta</taxon>
        <taxon>Spermatophyta</taxon>
        <taxon>Magnoliopsida</taxon>
        <taxon>eudicotyledons</taxon>
        <taxon>Gunneridae</taxon>
        <taxon>Pentapetalae</taxon>
        <taxon>rosids</taxon>
        <taxon>malvids</taxon>
        <taxon>Malvales</taxon>
        <taxon>Malvaceae</taxon>
        <taxon>Malvoideae</taxon>
        <taxon>Hibiscus</taxon>
    </lineage>
</organism>
<reference evidence="1 2" key="1">
    <citation type="journal article" date="2024" name="G3 (Bethesda)">
        <title>Genome assembly of Hibiscus sabdariffa L. provides insights into metabolisms of medicinal natural products.</title>
        <authorList>
            <person name="Kim T."/>
        </authorList>
    </citation>
    <scope>NUCLEOTIDE SEQUENCE [LARGE SCALE GENOMIC DNA]</scope>
    <source>
        <strain evidence="1">TK-2024</strain>
        <tissue evidence="1">Old leaves</tissue>
    </source>
</reference>
<proteinExistence type="predicted"/>
<sequence>MEQHGYCLMPRSFYRCQWSTAFRRPENVRPTVVTFRIQQPRLSESSRKHGIRSNIYWDDDDAQDKLGPIFFPIAFLLLPFIKTMGYDYESKASPPLSLDYSIISHAANLIQLNPFTNVGTISSLNN</sequence>
<name>A0ABR2S780_9ROSI</name>
<dbReference type="EMBL" id="JBBPBN010000016">
    <property type="protein sequence ID" value="KAK9021106.1"/>
    <property type="molecule type" value="Genomic_DNA"/>
</dbReference>
<evidence type="ECO:0000313" key="2">
    <source>
        <dbReference type="Proteomes" id="UP001396334"/>
    </source>
</evidence>
<accession>A0ABR2S780</accession>
<keyword evidence="2" id="KW-1185">Reference proteome</keyword>
<evidence type="ECO:0000313" key="1">
    <source>
        <dbReference type="EMBL" id="KAK9021106.1"/>
    </source>
</evidence>
<comment type="caution">
    <text evidence="1">The sequence shown here is derived from an EMBL/GenBank/DDBJ whole genome shotgun (WGS) entry which is preliminary data.</text>
</comment>
<dbReference type="Proteomes" id="UP001396334">
    <property type="component" value="Unassembled WGS sequence"/>
</dbReference>
<gene>
    <name evidence="1" type="ORF">V6N11_011111</name>
</gene>
<protein>
    <submittedName>
        <fullName evidence="1">Uncharacterized protein</fullName>
    </submittedName>
</protein>